<dbReference type="InterPro" id="IPR015797">
    <property type="entry name" value="NUDIX_hydrolase-like_dom_sf"/>
</dbReference>
<sequence>MVYNGNPPAGLPGLLPEGRRQPAEVEVWFLQPEIEYVYELQLDPDTKPRPGDSEVEEFYLWGVGEVKAALLRGEFKHNSAIVVIDFFIRHGIVTAENERDYAEIVWRLYKRLQFPAWV</sequence>
<dbReference type="EMBL" id="JBFXLT010000117">
    <property type="protein sequence ID" value="KAL2808257.1"/>
    <property type="molecule type" value="Genomic_DNA"/>
</dbReference>
<evidence type="ECO:0000313" key="2">
    <source>
        <dbReference type="Proteomes" id="UP001610334"/>
    </source>
</evidence>
<dbReference type="PANTHER" id="PTHR13622:SF13">
    <property type="entry name" value="NUDIX HYDROLASE DOMAIN-CONTAINING PROTEIN"/>
    <property type="match status" value="1"/>
</dbReference>
<evidence type="ECO:0000313" key="1">
    <source>
        <dbReference type="EMBL" id="KAL2808257.1"/>
    </source>
</evidence>
<protein>
    <submittedName>
        <fullName evidence="1">Uncharacterized protein</fullName>
    </submittedName>
</protein>
<dbReference type="SUPFAM" id="SSF55811">
    <property type="entry name" value="Nudix"/>
    <property type="match status" value="1"/>
</dbReference>
<dbReference type="PANTHER" id="PTHR13622">
    <property type="entry name" value="THIAMIN PYROPHOSPHOKINASE"/>
    <property type="match status" value="1"/>
</dbReference>
<organism evidence="1 2">
    <name type="scientific">Aspergillus granulosus</name>
    <dbReference type="NCBI Taxonomy" id="176169"/>
    <lineage>
        <taxon>Eukaryota</taxon>
        <taxon>Fungi</taxon>
        <taxon>Dikarya</taxon>
        <taxon>Ascomycota</taxon>
        <taxon>Pezizomycotina</taxon>
        <taxon>Eurotiomycetes</taxon>
        <taxon>Eurotiomycetidae</taxon>
        <taxon>Eurotiales</taxon>
        <taxon>Aspergillaceae</taxon>
        <taxon>Aspergillus</taxon>
        <taxon>Aspergillus subgen. Nidulantes</taxon>
    </lineage>
</organism>
<name>A0ABR4H037_9EURO</name>
<proteinExistence type="predicted"/>
<dbReference type="Gene3D" id="3.90.79.10">
    <property type="entry name" value="Nucleoside Triphosphate Pyrophosphohydrolase"/>
    <property type="match status" value="1"/>
</dbReference>
<gene>
    <name evidence="1" type="ORF">BJX63DRAFT_436311</name>
</gene>
<dbReference type="Proteomes" id="UP001610334">
    <property type="component" value="Unassembled WGS sequence"/>
</dbReference>
<accession>A0ABR4H037</accession>
<keyword evidence="2" id="KW-1185">Reference proteome</keyword>
<reference evidence="1 2" key="1">
    <citation type="submission" date="2024-07" db="EMBL/GenBank/DDBJ databases">
        <title>Section-level genome sequencing and comparative genomics of Aspergillus sections Usti and Cavernicolus.</title>
        <authorList>
            <consortium name="Lawrence Berkeley National Laboratory"/>
            <person name="Nybo J.L."/>
            <person name="Vesth T.C."/>
            <person name="Theobald S."/>
            <person name="Frisvad J.C."/>
            <person name="Larsen T.O."/>
            <person name="Kjaerboelling I."/>
            <person name="Rothschild-Mancinelli K."/>
            <person name="Lyhne E.K."/>
            <person name="Kogle M.E."/>
            <person name="Barry K."/>
            <person name="Clum A."/>
            <person name="Na H."/>
            <person name="Ledsgaard L."/>
            <person name="Lin J."/>
            <person name="Lipzen A."/>
            <person name="Kuo A."/>
            <person name="Riley R."/>
            <person name="Mondo S."/>
            <person name="Labutti K."/>
            <person name="Haridas S."/>
            <person name="Pangalinan J."/>
            <person name="Salamov A.A."/>
            <person name="Simmons B.A."/>
            <person name="Magnuson J.K."/>
            <person name="Chen J."/>
            <person name="Drula E."/>
            <person name="Henrissat B."/>
            <person name="Wiebenga A."/>
            <person name="Lubbers R.J."/>
            <person name="Gomes A.C."/>
            <person name="Makela M.R."/>
            <person name="Stajich J."/>
            <person name="Grigoriev I.V."/>
            <person name="Mortensen U.H."/>
            <person name="De Vries R.P."/>
            <person name="Baker S.E."/>
            <person name="Andersen M.R."/>
        </authorList>
    </citation>
    <scope>NUCLEOTIDE SEQUENCE [LARGE SCALE GENOMIC DNA]</scope>
    <source>
        <strain evidence="1 2">CBS 588.65</strain>
    </source>
</reference>
<comment type="caution">
    <text evidence="1">The sequence shown here is derived from an EMBL/GenBank/DDBJ whole genome shotgun (WGS) entry which is preliminary data.</text>
</comment>